<keyword evidence="3" id="KW-0808">Transferase</keyword>
<comment type="catalytic activity">
    <reaction evidence="7">
        <text>N-acetyl-alpha-D-glucosamine 1-phosphate + UTP + H(+) = UDP-N-acetyl-alpha-D-glucosamine + diphosphate</text>
        <dbReference type="Rhea" id="RHEA:13509"/>
        <dbReference type="ChEBI" id="CHEBI:15378"/>
        <dbReference type="ChEBI" id="CHEBI:33019"/>
        <dbReference type="ChEBI" id="CHEBI:46398"/>
        <dbReference type="ChEBI" id="CHEBI:57705"/>
        <dbReference type="ChEBI" id="CHEBI:57776"/>
        <dbReference type="EC" id="2.7.7.23"/>
    </reaction>
</comment>
<proteinExistence type="inferred from homology"/>
<accession>A0A0G1T154</accession>
<feature type="domain" description="MobA-like NTP transferase" evidence="9">
    <location>
        <begin position="6"/>
        <end position="119"/>
    </location>
</feature>
<comment type="catalytic activity">
    <reaction evidence="6">
        <text>alpha-D-glucosamine 1-phosphate + acetyl-CoA = N-acetyl-alpha-D-glucosamine 1-phosphate + CoA + H(+)</text>
        <dbReference type="Rhea" id="RHEA:13725"/>
        <dbReference type="ChEBI" id="CHEBI:15378"/>
        <dbReference type="ChEBI" id="CHEBI:57287"/>
        <dbReference type="ChEBI" id="CHEBI:57288"/>
        <dbReference type="ChEBI" id="CHEBI:57776"/>
        <dbReference type="ChEBI" id="CHEBI:58516"/>
        <dbReference type="EC" id="2.3.1.157"/>
    </reaction>
</comment>
<dbReference type="Pfam" id="PF12804">
    <property type="entry name" value="NTP_transf_3"/>
    <property type="match status" value="1"/>
</dbReference>
<evidence type="ECO:0000256" key="8">
    <source>
        <dbReference type="ARBA" id="ARBA00049628"/>
    </source>
</evidence>
<evidence type="ECO:0000256" key="6">
    <source>
        <dbReference type="ARBA" id="ARBA00048247"/>
    </source>
</evidence>
<evidence type="ECO:0000256" key="7">
    <source>
        <dbReference type="ARBA" id="ARBA00048493"/>
    </source>
</evidence>
<dbReference type="InterPro" id="IPR029044">
    <property type="entry name" value="Nucleotide-diphossugar_trans"/>
</dbReference>
<dbReference type="PANTHER" id="PTHR43584:SF3">
    <property type="entry name" value="BIFUNCTIONAL PROTEIN GLMU"/>
    <property type="match status" value="1"/>
</dbReference>
<dbReference type="EMBL" id="LCOJ01000011">
    <property type="protein sequence ID" value="KKU75494.1"/>
    <property type="molecule type" value="Genomic_DNA"/>
</dbReference>
<dbReference type="PATRIC" id="fig|1618749.3.peg.282"/>
<dbReference type="GO" id="GO:0019134">
    <property type="term" value="F:glucosamine-1-phosphate N-acetyltransferase activity"/>
    <property type="evidence" value="ECO:0007669"/>
    <property type="project" value="UniProtKB-EC"/>
</dbReference>
<dbReference type="PANTHER" id="PTHR43584">
    <property type="entry name" value="NUCLEOTIDYL TRANSFERASE"/>
    <property type="match status" value="1"/>
</dbReference>
<evidence type="ECO:0000259" key="9">
    <source>
        <dbReference type="Pfam" id="PF12804"/>
    </source>
</evidence>
<evidence type="ECO:0000313" key="11">
    <source>
        <dbReference type="Proteomes" id="UP000034879"/>
    </source>
</evidence>
<reference evidence="10 11" key="1">
    <citation type="journal article" date="2015" name="Nature">
        <title>rRNA introns, odd ribosomes, and small enigmatic genomes across a large radiation of phyla.</title>
        <authorList>
            <person name="Brown C.T."/>
            <person name="Hug L.A."/>
            <person name="Thomas B.C."/>
            <person name="Sharon I."/>
            <person name="Castelle C.J."/>
            <person name="Singh A."/>
            <person name="Wilkins M.J."/>
            <person name="Williams K.H."/>
            <person name="Banfield J.F."/>
        </authorList>
    </citation>
    <scope>NUCLEOTIDE SEQUENCE [LARGE SCALE GENOMIC DNA]</scope>
</reference>
<protein>
    <submittedName>
        <fullName evidence="10">Bifunctional protein GlmU</fullName>
    </submittedName>
</protein>
<organism evidence="10 11">
    <name type="scientific">Candidatus Nomurabacteria bacterium GW2011_GWB1_47_6</name>
    <dbReference type="NCBI Taxonomy" id="1618749"/>
    <lineage>
        <taxon>Bacteria</taxon>
        <taxon>Candidatus Nomuraibacteriota</taxon>
    </lineage>
</organism>
<evidence type="ECO:0000256" key="2">
    <source>
        <dbReference type="ARBA" id="ARBA00007947"/>
    </source>
</evidence>
<comment type="similarity">
    <text evidence="2">In the N-terminal section; belongs to the N-acetylglucosamine-1-phosphate uridyltransferase family.</text>
</comment>
<dbReference type="InterPro" id="IPR025877">
    <property type="entry name" value="MobA-like_NTP_Trfase"/>
</dbReference>
<sequence>MAKVRVVILAAGKGTRMKSELPKALAPLFGKPLLSHLLESVDQAAIDPKPVVVVGYGRDVVMKELGAKYEYAAQEEQLGTGHAVLAAKDACGDAENVMVLYVDHPLITPGTIKKLAEKHFQTG</sequence>
<dbReference type="Proteomes" id="UP000034879">
    <property type="component" value="Unassembled WGS sequence"/>
</dbReference>
<feature type="non-terminal residue" evidence="10">
    <location>
        <position position="123"/>
    </location>
</feature>
<evidence type="ECO:0000256" key="4">
    <source>
        <dbReference type="ARBA" id="ARBA00022695"/>
    </source>
</evidence>
<comment type="function">
    <text evidence="8">Catalyzes the last two sequential reactions in the de novo biosynthetic pathway for UDP-N-acetylglucosamine (UDP-GlcNAc). The C-terminal domain catalyzes the transfer of acetyl group from acetyl coenzyme A to glucosamine-1-phosphate (GlcN-1-P) to produce N-acetylglucosamine-1-phosphate (GlcNAc-1-P), which is converted into UDP-GlcNAc by the transfer of uridine 5-monophosphate (from uridine 5-triphosphate), a reaction catalyzed by the N-terminal domain.</text>
</comment>
<comment type="caution">
    <text evidence="10">The sequence shown here is derived from an EMBL/GenBank/DDBJ whole genome shotgun (WGS) entry which is preliminary data.</text>
</comment>
<keyword evidence="4" id="KW-0548">Nucleotidyltransferase</keyword>
<dbReference type="SUPFAM" id="SSF53448">
    <property type="entry name" value="Nucleotide-diphospho-sugar transferases"/>
    <property type="match status" value="1"/>
</dbReference>
<evidence type="ECO:0000256" key="1">
    <source>
        <dbReference type="ARBA" id="ARBA00007707"/>
    </source>
</evidence>
<comment type="similarity">
    <text evidence="1">In the C-terminal section; belongs to the transferase hexapeptide repeat family.</text>
</comment>
<dbReference type="InterPro" id="IPR050065">
    <property type="entry name" value="GlmU-like"/>
</dbReference>
<dbReference type="Gene3D" id="3.90.550.10">
    <property type="entry name" value="Spore Coat Polysaccharide Biosynthesis Protein SpsA, Chain A"/>
    <property type="match status" value="1"/>
</dbReference>
<dbReference type="GO" id="GO:0003977">
    <property type="term" value="F:UDP-N-acetylglucosamine diphosphorylase activity"/>
    <property type="evidence" value="ECO:0007669"/>
    <property type="project" value="UniProtKB-EC"/>
</dbReference>
<dbReference type="AlphaFoldDB" id="A0A0G1T154"/>
<evidence type="ECO:0000256" key="5">
    <source>
        <dbReference type="ARBA" id="ARBA00023315"/>
    </source>
</evidence>
<evidence type="ECO:0000256" key="3">
    <source>
        <dbReference type="ARBA" id="ARBA00022679"/>
    </source>
</evidence>
<gene>
    <name evidence="10" type="ORF">UY01_C0011G0001</name>
</gene>
<evidence type="ECO:0000313" key="10">
    <source>
        <dbReference type="EMBL" id="KKU75494.1"/>
    </source>
</evidence>
<keyword evidence="5" id="KW-0012">Acyltransferase</keyword>
<name>A0A0G1T154_9BACT</name>